<keyword evidence="1" id="KW-0472">Membrane</keyword>
<keyword evidence="1" id="KW-0812">Transmembrane</keyword>
<gene>
    <name evidence="3" type="ORF">KY084_03645</name>
</gene>
<dbReference type="InterPro" id="IPR008756">
    <property type="entry name" value="Peptidase_M56"/>
</dbReference>
<proteinExistence type="predicted"/>
<comment type="caution">
    <text evidence="3">The sequence shown here is derived from an EMBL/GenBank/DDBJ whole genome shotgun (WGS) entry which is preliminary data.</text>
</comment>
<feature type="transmembrane region" description="Helical" evidence="1">
    <location>
        <begin position="6"/>
        <end position="22"/>
    </location>
</feature>
<sequence length="192" mass="20880">MIGWIIETLVAGTLLMLLVLCLRKPLRATVGPRIAYWIWALPLIRTMLPPLPGAWRWSSLFAPALDGLQGHPMVMGWMKTDGLPDTVVQHALVTATSSHGTTAALLPPTQTPGGAPLVALIIGIWAIGALVFLARHLIAHHRFCRALMTKCRTCRRVAGGKVRMIESEAAAGPLAFGLAQICRLSRRFPRTL</sequence>
<name>A0ABS6XIG6_9SPHN</name>
<dbReference type="Pfam" id="PF05569">
    <property type="entry name" value="Peptidase_M56"/>
    <property type="match status" value="1"/>
</dbReference>
<protein>
    <recommendedName>
        <fullName evidence="2">Peptidase M56 domain-containing protein</fullName>
    </recommendedName>
</protein>
<accession>A0ABS6XIG6</accession>
<organism evidence="3 4">
    <name type="scientific">Stakelama flava</name>
    <dbReference type="NCBI Taxonomy" id="2860338"/>
    <lineage>
        <taxon>Bacteria</taxon>
        <taxon>Pseudomonadati</taxon>
        <taxon>Pseudomonadota</taxon>
        <taxon>Alphaproteobacteria</taxon>
        <taxon>Sphingomonadales</taxon>
        <taxon>Sphingomonadaceae</taxon>
        <taxon>Stakelama</taxon>
    </lineage>
</organism>
<evidence type="ECO:0000256" key="1">
    <source>
        <dbReference type="SAM" id="Phobius"/>
    </source>
</evidence>
<reference evidence="3 4" key="1">
    <citation type="submission" date="2021-07" db="EMBL/GenBank/DDBJ databases">
        <title>Stakelama flava sp. nov., a novel endophytic bacterium isolated from branch of Kandelia candel.</title>
        <authorList>
            <person name="Tuo L."/>
        </authorList>
    </citation>
    <scope>NUCLEOTIDE SEQUENCE [LARGE SCALE GENOMIC DNA]</scope>
    <source>
        <strain evidence="3 4">CBK3Z-3</strain>
    </source>
</reference>
<dbReference type="Proteomes" id="UP001197214">
    <property type="component" value="Unassembled WGS sequence"/>
</dbReference>
<keyword evidence="1" id="KW-1133">Transmembrane helix</keyword>
<feature type="transmembrane region" description="Helical" evidence="1">
    <location>
        <begin position="34"/>
        <end position="51"/>
    </location>
</feature>
<feature type="domain" description="Peptidase M56" evidence="2">
    <location>
        <begin position="6"/>
        <end position="156"/>
    </location>
</feature>
<keyword evidence="4" id="KW-1185">Reference proteome</keyword>
<dbReference type="RefSeq" id="WP_219237060.1">
    <property type="nucleotide sequence ID" value="NZ_JAHWZX010000002.1"/>
</dbReference>
<feature type="transmembrane region" description="Helical" evidence="1">
    <location>
        <begin position="117"/>
        <end position="138"/>
    </location>
</feature>
<evidence type="ECO:0000259" key="2">
    <source>
        <dbReference type="Pfam" id="PF05569"/>
    </source>
</evidence>
<dbReference type="EMBL" id="JAHWZX010000002">
    <property type="protein sequence ID" value="MBW4329967.1"/>
    <property type="molecule type" value="Genomic_DNA"/>
</dbReference>
<evidence type="ECO:0000313" key="4">
    <source>
        <dbReference type="Proteomes" id="UP001197214"/>
    </source>
</evidence>
<evidence type="ECO:0000313" key="3">
    <source>
        <dbReference type="EMBL" id="MBW4329967.1"/>
    </source>
</evidence>